<reference evidence="1" key="2">
    <citation type="journal article" date="2021" name="J Anim Sci Technol">
        <title>Complete genome sequence of Paenibacillus konkukensis sp. nov. SK3146 as a potential probiotic strain.</title>
        <authorList>
            <person name="Jung H.I."/>
            <person name="Park S."/>
            <person name="Niu K.M."/>
            <person name="Lee S.W."/>
            <person name="Kothari D."/>
            <person name="Yi K.J."/>
            <person name="Kim S.K."/>
        </authorList>
    </citation>
    <scope>NUCLEOTIDE SEQUENCE</scope>
    <source>
        <strain evidence="1">SK3146</strain>
    </source>
</reference>
<organism evidence="1 2">
    <name type="scientific">Paenibacillus konkukensis</name>
    <dbReference type="NCBI Taxonomy" id="2020716"/>
    <lineage>
        <taxon>Bacteria</taxon>
        <taxon>Bacillati</taxon>
        <taxon>Bacillota</taxon>
        <taxon>Bacilli</taxon>
        <taxon>Bacillales</taxon>
        <taxon>Paenibacillaceae</taxon>
        <taxon>Paenibacillus</taxon>
    </lineage>
</organism>
<keyword evidence="2" id="KW-1185">Reference proteome</keyword>
<name>A0ABY4RVX5_9BACL</name>
<evidence type="ECO:0000313" key="1">
    <source>
        <dbReference type="EMBL" id="UQZ85708.1"/>
    </source>
</evidence>
<protein>
    <submittedName>
        <fullName evidence="1">Uncharacterized protein</fullName>
    </submittedName>
</protein>
<evidence type="ECO:0000313" key="2">
    <source>
        <dbReference type="Proteomes" id="UP001057134"/>
    </source>
</evidence>
<proteinExistence type="predicted"/>
<gene>
    <name evidence="1" type="ORF">SK3146_04997</name>
</gene>
<sequence length="59" mass="7208">MYSLLTAFHKAKRKYHKAMHAYNCILYRDCLDPAMKARLLRKLRHHERKLQKPDQRDTP</sequence>
<dbReference type="RefSeq" id="WP_249861312.1">
    <property type="nucleotide sequence ID" value="NZ_CP027059.1"/>
</dbReference>
<accession>A0ABY4RVX5</accession>
<dbReference type="EMBL" id="CP027059">
    <property type="protein sequence ID" value="UQZ85708.1"/>
    <property type="molecule type" value="Genomic_DNA"/>
</dbReference>
<dbReference type="Proteomes" id="UP001057134">
    <property type="component" value="Chromosome"/>
</dbReference>
<reference evidence="1" key="1">
    <citation type="submission" date="2018-02" db="EMBL/GenBank/DDBJ databases">
        <authorList>
            <person name="Kim S.-K."/>
            <person name="Jung H.-I."/>
            <person name="Lee S.-W."/>
        </authorList>
    </citation>
    <scope>NUCLEOTIDE SEQUENCE</scope>
    <source>
        <strain evidence="1">SK3146</strain>
    </source>
</reference>